<dbReference type="InterPro" id="IPR029057">
    <property type="entry name" value="PRTase-like"/>
</dbReference>
<accession>A0ABS3Q2L7</accession>
<dbReference type="CDD" id="cd06223">
    <property type="entry name" value="PRTases_typeI"/>
    <property type="match status" value="1"/>
</dbReference>
<dbReference type="RefSeq" id="WP_208147722.1">
    <property type="nucleotide sequence ID" value="NZ_JAGETV010000003.1"/>
</dbReference>
<name>A0ABS3Q2L7_9GAMM</name>
<dbReference type="Proteomes" id="UP000664835">
    <property type="component" value="Unassembled WGS sequence"/>
</dbReference>
<comment type="caution">
    <text evidence="2">The sequence shown here is derived from an EMBL/GenBank/DDBJ whole genome shotgun (WGS) entry which is preliminary data.</text>
</comment>
<dbReference type="PANTHER" id="PTHR47505">
    <property type="entry name" value="DNA UTILIZATION PROTEIN YHGH"/>
    <property type="match status" value="1"/>
</dbReference>
<keyword evidence="3" id="KW-1185">Reference proteome</keyword>
<evidence type="ECO:0000313" key="2">
    <source>
        <dbReference type="EMBL" id="MBO1926541.1"/>
    </source>
</evidence>
<dbReference type="SUPFAM" id="SSF53271">
    <property type="entry name" value="PRTase-like"/>
    <property type="match status" value="1"/>
</dbReference>
<evidence type="ECO:0000313" key="3">
    <source>
        <dbReference type="Proteomes" id="UP000664835"/>
    </source>
</evidence>
<organism evidence="2 3">
    <name type="scientific">Thiomicrorhabdus marina</name>
    <dbReference type="NCBI Taxonomy" id="2818442"/>
    <lineage>
        <taxon>Bacteria</taxon>
        <taxon>Pseudomonadati</taxon>
        <taxon>Pseudomonadota</taxon>
        <taxon>Gammaproteobacteria</taxon>
        <taxon>Thiotrichales</taxon>
        <taxon>Piscirickettsiaceae</taxon>
        <taxon>Thiomicrorhabdus</taxon>
    </lineage>
</organism>
<dbReference type="Gene3D" id="3.40.50.2020">
    <property type="match status" value="1"/>
</dbReference>
<sequence>MHWLERWLIPPTSVLSQQAGNFCDLTEHEIAALPRIKNFCPQCAEFSLDGNLCGSCLHHPPAFDRTQVAFSFQEPVTRLIHELKYHQQMSHARLLAELFWHEQQQVLLAAEIEALLPVPIHPWRRRQRGYNQAQLLADELGRFLGVPVLDKALLRVKHTESQTHLDSNQRHQNLRGAFAVQTERLSSLKRIAIVDDVITTGATMQALARQIKKHSAVEFVAAWAIAKTKSV</sequence>
<protein>
    <submittedName>
        <fullName evidence="2">ComF family protein</fullName>
    </submittedName>
</protein>
<reference evidence="2 3" key="1">
    <citation type="submission" date="2021-03" db="EMBL/GenBank/DDBJ databases">
        <title>Thiomicrorhabdus sp.nov.,novel sulfur-oxidizing bacteria isolated from coastal sediment.</title>
        <authorList>
            <person name="Liu X."/>
        </authorList>
    </citation>
    <scope>NUCLEOTIDE SEQUENCE [LARGE SCALE GENOMIC DNA]</scope>
    <source>
        <strain evidence="2 3">6S2-11</strain>
    </source>
</reference>
<dbReference type="PANTHER" id="PTHR47505:SF1">
    <property type="entry name" value="DNA UTILIZATION PROTEIN YHGH"/>
    <property type="match status" value="1"/>
</dbReference>
<gene>
    <name evidence="2" type="ORF">J3998_03045</name>
</gene>
<dbReference type="InterPro" id="IPR051910">
    <property type="entry name" value="ComF/GntX_DNA_util-trans"/>
</dbReference>
<proteinExistence type="inferred from homology"/>
<evidence type="ECO:0000256" key="1">
    <source>
        <dbReference type="ARBA" id="ARBA00008007"/>
    </source>
</evidence>
<comment type="similarity">
    <text evidence="1">Belongs to the ComF/GntX family.</text>
</comment>
<dbReference type="InterPro" id="IPR000836">
    <property type="entry name" value="PRTase_dom"/>
</dbReference>
<dbReference type="EMBL" id="JAGETV010000003">
    <property type="protein sequence ID" value="MBO1926541.1"/>
    <property type="molecule type" value="Genomic_DNA"/>
</dbReference>